<dbReference type="RefSeq" id="WP_089415504.1">
    <property type="nucleotide sequence ID" value="NZ_CP022423.1"/>
</dbReference>
<protein>
    <submittedName>
        <fullName evidence="1">Formate dehydrogenase subunit delta</fullName>
    </submittedName>
</protein>
<dbReference type="Pfam" id="PF11390">
    <property type="entry name" value="FdsD"/>
    <property type="match status" value="1"/>
</dbReference>
<dbReference type="KEGG" id="vff:VITFI_CDS0307"/>
<organism evidence="1 2">
    <name type="scientific">Vitreoscilla filiformis</name>
    <dbReference type="NCBI Taxonomy" id="63"/>
    <lineage>
        <taxon>Bacteria</taxon>
        <taxon>Pseudomonadati</taxon>
        <taxon>Pseudomonadota</taxon>
        <taxon>Betaproteobacteria</taxon>
        <taxon>Neisseriales</taxon>
        <taxon>Neisseriaceae</taxon>
        <taxon>Vitreoscilla</taxon>
    </lineage>
</organism>
<dbReference type="Proteomes" id="UP000199729">
    <property type="component" value="Chromosome"/>
</dbReference>
<reference evidence="1 2" key="1">
    <citation type="submission" date="2017-07" db="EMBL/GenBank/DDBJ databases">
        <title>Complete Genome Sequence of the cosmetic ferment Vitreoscilla filiformis (ATCC15551).</title>
        <authorList>
            <person name="Contreras S."/>
            <person name="Sagory-Zalkind P."/>
            <person name="Blanquart H."/>
            <person name="Iltis A."/>
            <person name="Morand S.C."/>
        </authorList>
    </citation>
    <scope>NUCLEOTIDE SEQUENCE [LARGE SCALE GENOMIC DNA]</scope>
    <source>
        <strain evidence="1 2">ATCC 15551</strain>
    </source>
</reference>
<dbReference type="AlphaFoldDB" id="A0A221KAQ7"/>
<dbReference type="EMBL" id="CP022423">
    <property type="protein sequence ID" value="ASM76086.1"/>
    <property type="molecule type" value="Genomic_DNA"/>
</dbReference>
<evidence type="ECO:0000313" key="2">
    <source>
        <dbReference type="Proteomes" id="UP000199729"/>
    </source>
</evidence>
<proteinExistence type="predicted"/>
<name>A0A221KAQ7_VITFI</name>
<evidence type="ECO:0000313" key="1">
    <source>
        <dbReference type="EMBL" id="ASM76086.1"/>
    </source>
</evidence>
<dbReference type="InterPro" id="IPR021074">
    <property type="entry name" value="Formate_DH_dsu"/>
</dbReference>
<accession>A0A221KAQ7</accession>
<gene>
    <name evidence="1" type="ORF">VITFI_CDS0307</name>
</gene>
<keyword evidence="2" id="KW-1185">Reference proteome</keyword>
<sequence length="67" mass="7621">MDIRTLTHMANRIGQFYEAQPDRAEALVGIAQHIEKFWEPRMRRALAAHLAAGGEGVHLWVREALRG</sequence>
<dbReference type="OrthoDB" id="8527650at2"/>